<dbReference type="Proteomes" id="UP000034746">
    <property type="component" value="Unassembled WGS sequence"/>
</dbReference>
<feature type="signal peptide" evidence="2">
    <location>
        <begin position="1"/>
        <end position="22"/>
    </location>
</feature>
<feature type="chain" id="PRO_5002534969" description="Lipoprotein" evidence="2">
    <location>
        <begin position="23"/>
        <end position="93"/>
    </location>
</feature>
<feature type="region of interest" description="Disordered" evidence="1">
    <location>
        <begin position="19"/>
        <end position="93"/>
    </location>
</feature>
<evidence type="ECO:0000256" key="1">
    <source>
        <dbReference type="SAM" id="MobiDB-lite"/>
    </source>
</evidence>
<dbReference type="PROSITE" id="PS51257">
    <property type="entry name" value="PROKAR_LIPOPROTEIN"/>
    <property type="match status" value="1"/>
</dbReference>
<evidence type="ECO:0008006" key="5">
    <source>
        <dbReference type="Google" id="ProtNLM"/>
    </source>
</evidence>
<protein>
    <recommendedName>
        <fullName evidence="5">Lipoprotein</fullName>
    </recommendedName>
</protein>
<reference evidence="3 4" key="1">
    <citation type="journal article" date="2015" name="Nature">
        <title>rRNA introns, odd ribosomes, and small enigmatic genomes across a large radiation of phyla.</title>
        <authorList>
            <person name="Brown C.T."/>
            <person name="Hug L.A."/>
            <person name="Thomas B.C."/>
            <person name="Sharon I."/>
            <person name="Castelle C.J."/>
            <person name="Singh A."/>
            <person name="Wilkins M.J."/>
            <person name="Williams K.H."/>
            <person name="Banfield J.F."/>
        </authorList>
    </citation>
    <scope>NUCLEOTIDE SEQUENCE [LARGE SCALE GENOMIC DNA]</scope>
</reference>
<evidence type="ECO:0000313" key="3">
    <source>
        <dbReference type="EMBL" id="KKR98211.1"/>
    </source>
</evidence>
<feature type="compositionally biased region" description="Low complexity" evidence="1">
    <location>
        <begin position="25"/>
        <end position="43"/>
    </location>
</feature>
<accession>A0A0G0VEY6</accession>
<dbReference type="EMBL" id="LCAU01000004">
    <property type="protein sequence ID" value="KKR98211.1"/>
    <property type="molecule type" value="Genomic_DNA"/>
</dbReference>
<keyword evidence="2" id="KW-0732">Signal</keyword>
<evidence type="ECO:0000313" key="4">
    <source>
        <dbReference type="Proteomes" id="UP000034746"/>
    </source>
</evidence>
<feature type="compositionally biased region" description="Basic and acidic residues" evidence="1">
    <location>
        <begin position="53"/>
        <end position="62"/>
    </location>
</feature>
<organism evidence="3 4">
    <name type="scientific">Candidatus Uhrbacteria bacterium GW2011_GWF2_41_16</name>
    <dbReference type="NCBI Taxonomy" id="1618997"/>
    <lineage>
        <taxon>Bacteria</taxon>
        <taxon>Candidatus Uhriibacteriota</taxon>
    </lineage>
</organism>
<sequence length="93" mass="9950">MFKTALAVTLFTLVLTGAGCFGGSTTNQTNQKGKTNTAQQQTKEPVEEGVPDLSKESSKEDYDAVIEDLESLSDDLEGMDESNGELEKSSAEL</sequence>
<comment type="caution">
    <text evidence="3">The sequence shown here is derived from an EMBL/GenBank/DDBJ whole genome shotgun (WGS) entry which is preliminary data.</text>
</comment>
<name>A0A0G0VEY6_9BACT</name>
<evidence type="ECO:0000256" key="2">
    <source>
        <dbReference type="SAM" id="SignalP"/>
    </source>
</evidence>
<proteinExistence type="predicted"/>
<feature type="compositionally biased region" description="Acidic residues" evidence="1">
    <location>
        <begin position="63"/>
        <end position="84"/>
    </location>
</feature>
<dbReference type="AlphaFoldDB" id="A0A0G0VEY6"/>
<gene>
    <name evidence="3" type="ORF">UU48_C0004G0004</name>
</gene>